<dbReference type="CDD" id="cd06225">
    <property type="entry name" value="HAMP"/>
    <property type="match status" value="1"/>
</dbReference>
<dbReference type="SUPFAM" id="SSF58104">
    <property type="entry name" value="Methyl-accepting chemotaxis protein (MCP) signaling domain"/>
    <property type="match status" value="1"/>
</dbReference>
<evidence type="ECO:0000256" key="2">
    <source>
        <dbReference type="ARBA" id="ARBA00022475"/>
    </source>
</evidence>
<dbReference type="Gene3D" id="1.10.287.950">
    <property type="entry name" value="Methyl-accepting chemotaxis protein"/>
    <property type="match status" value="1"/>
</dbReference>
<feature type="domain" description="Methyl-accepting transducer" evidence="8">
    <location>
        <begin position="287"/>
        <end position="523"/>
    </location>
</feature>
<gene>
    <name evidence="10" type="ORF">FHS16_005634</name>
</gene>
<reference evidence="10 11" key="1">
    <citation type="submission" date="2020-08" db="EMBL/GenBank/DDBJ databases">
        <title>Genomic Encyclopedia of Type Strains, Phase III (KMG-III): the genomes of soil and plant-associated and newly described type strains.</title>
        <authorList>
            <person name="Whitman W."/>
        </authorList>
    </citation>
    <scope>NUCLEOTIDE SEQUENCE [LARGE SCALE GENOMIC DNA]</scope>
    <source>
        <strain evidence="10 11">CECT 8234</strain>
    </source>
</reference>
<evidence type="ECO:0000256" key="6">
    <source>
        <dbReference type="PROSITE-ProRule" id="PRU00284"/>
    </source>
</evidence>
<feature type="domain" description="HAMP" evidence="9">
    <location>
        <begin position="216"/>
        <end position="268"/>
    </location>
</feature>
<sequence>MNRLLTRMVLFFSMLILLAGIVLGMTIYRSSTGLVERSLGAQAQLVAENAAKLVDVEAFAKLSVEEGETDYYFKLREQLNAMREMNGLKYVYTLAKSELDGKTVYYYVVDGAPLDVDPADFSALGDPEENEYPGMVATFEEGVPQIGELTNDSEYGATITAYVPLKNEAGELLGIVGADFDATNVYALMDDNRKATLYVTSAIIAAGIVLVFLLASYLTRPLLKLTSQVARVREGDMTVEIRTSRKDEIGHLAHTFDQLVTNTRTVIRSMRDNSERLLHTSEGVTNHARSTTEASRLIAASIQDASGGANIQVMRAADMTKAVEGMTHSMLRITESAAIVSDVAQETMDQTERGNELIIHAMAEMETIHETASSMLAATKHLTSRSGEIGEITNMMASIAKQTNLLALNAAIEASHAGENGRGFAVVAEEVRKLASQSQLSATQIGELISAILEQTAKLSSDMESNTKSVETGLHLVKDAGAAFRSIVSGLEQVNVQLQEVSAASEEVSAESEEVAASVEEMERISRVAAQHFEGIAANSGAQIVSMDEVSTSAERIREMSDELTSLNKRFIV</sequence>
<dbReference type="InterPro" id="IPR004089">
    <property type="entry name" value="MCPsignal_dom"/>
</dbReference>
<accession>A0A7W5CD45</accession>
<dbReference type="PROSITE" id="PS50111">
    <property type="entry name" value="CHEMOTAXIS_TRANSDUC_2"/>
    <property type="match status" value="1"/>
</dbReference>
<name>A0A7W5CD45_9BACL</name>
<organism evidence="10 11">
    <name type="scientific">Paenibacillus endophyticus</name>
    <dbReference type="NCBI Taxonomy" id="1294268"/>
    <lineage>
        <taxon>Bacteria</taxon>
        <taxon>Bacillati</taxon>
        <taxon>Bacillota</taxon>
        <taxon>Bacilli</taxon>
        <taxon>Bacillales</taxon>
        <taxon>Paenibacillaceae</taxon>
        <taxon>Paenibacillus</taxon>
    </lineage>
</organism>
<keyword evidence="7" id="KW-0812">Transmembrane</keyword>
<evidence type="ECO:0000256" key="4">
    <source>
        <dbReference type="ARBA" id="ARBA00023224"/>
    </source>
</evidence>
<protein>
    <submittedName>
        <fullName evidence="10">Methyl-accepting chemotaxis protein</fullName>
    </submittedName>
</protein>
<keyword evidence="11" id="KW-1185">Reference proteome</keyword>
<proteinExistence type="inferred from homology"/>
<keyword evidence="4 6" id="KW-0807">Transducer</keyword>
<dbReference type="Pfam" id="PF00672">
    <property type="entry name" value="HAMP"/>
    <property type="match status" value="1"/>
</dbReference>
<comment type="caution">
    <text evidence="10">The sequence shown here is derived from an EMBL/GenBank/DDBJ whole genome shotgun (WGS) entry which is preliminary data.</text>
</comment>
<dbReference type="Gene3D" id="1.10.8.500">
    <property type="entry name" value="HAMP domain in histidine kinase"/>
    <property type="match status" value="1"/>
</dbReference>
<dbReference type="GO" id="GO:0007165">
    <property type="term" value="P:signal transduction"/>
    <property type="evidence" value="ECO:0007669"/>
    <property type="project" value="UniProtKB-KW"/>
</dbReference>
<keyword evidence="3 7" id="KW-0472">Membrane</keyword>
<feature type="transmembrane region" description="Helical" evidence="7">
    <location>
        <begin position="197"/>
        <end position="218"/>
    </location>
</feature>
<evidence type="ECO:0000256" key="3">
    <source>
        <dbReference type="ARBA" id="ARBA00023136"/>
    </source>
</evidence>
<evidence type="ECO:0000259" key="8">
    <source>
        <dbReference type="PROSITE" id="PS50111"/>
    </source>
</evidence>
<comment type="similarity">
    <text evidence="5">Belongs to the methyl-accepting chemotaxis (MCP) protein family.</text>
</comment>
<dbReference type="SMART" id="SM00283">
    <property type="entry name" value="MA"/>
    <property type="match status" value="1"/>
</dbReference>
<evidence type="ECO:0000313" key="11">
    <source>
        <dbReference type="Proteomes" id="UP000518605"/>
    </source>
</evidence>
<evidence type="ECO:0000256" key="5">
    <source>
        <dbReference type="ARBA" id="ARBA00029447"/>
    </source>
</evidence>
<dbReference type="CDD" id="cd11386">
    <property type="entry name" value="MCP_signal"/>
    <property type="match status" value="1"/>
</dbReference>
<dbReference type="InterPro" id="IPR003660">
    <property type="entry name" value="HAMP_dom"/>
</dbReference>
<dbReference type="SMART" id="SM00304">
    <property type="entry name" value="HAMP"/>
    <property type="match status" value="1"/>
</dbReference>
<dbReference type="Pfam" id="PF00015">
    <property type="entry name" value="MCPsignal"/>
    <property type="match status" value="1"/>
</dbReference>
<dbReference type="GO" id="GO:0005886">
    <property type="term" value="C:plasma membrane"/>
    <property type="evidence" value="ECO:0007669"/>
    <property type="project" value="UniProtKB-SubCell"/>
</dbReference>
<comment type="subcellular location">
    <subcellularLocation>
        <location evidence="1">Cell membrane</location>
    </subcellularLocation>
</comment>
<dbReference type="EMBL" id="JACHXW010000025">
    <property type="protein sequence ID" value="MBB3155526.1"/>
    <property type="molecule type" value="Genomic_DNA"/>
</dbReference>
<dbReference type="Proteomes" id="UP000518605">
    <property type="component" value="Unassembled WGS sequence"/>
</dbReference>
<dbReference type="PANTHER" id="PTHR32089">
    <property type="entry name" value="METHYL-ACCEPTING CHEMOTAXIS PROTEIN MCPB"/>
    <property type="match status" value="1"/>
</dbReference>
<dbReference type="PANTHER" id="PTHR32089:SF112">
    <property type="entry name" value="LYSOZYME-LIKE PROTEIN-RELATED"/>
    <property type="match status" value="1"/>
</dbReference>
<keyword evidence="2" id="KW-1003">Cell membrane</keyword>
<evidence type="ECO:0000313" key="10">
    <source>
        <dbReference type="EMBL" id="MBB3155526.1"/>
    </source>
</evidence>
<dbReference type="PROSITE" id="PS50885">
    <property type="entry name" value="HAMP"/>
    <property type="match status" value="1"/>
</dbReference>
<evidence type="ECO:0000256" key="7">
    <source>
        <dbReference type="SAM" id="Phobius"/>
    </source>
</evidence>
<evidence type="ECO:0000259" key="9">
    <source>
        <dbReference type="PROSITE" id="PS50885"/>
    </source>
</evidence>
<dbReference type="AlphaFoldDB" id="A0A7W5CD45"/>
<dbReference type="RefSeq" id="WP_183570293.1">
    <property type="nucleotide sequence ID" value="NZ_CBCSLB010000024.1"/>
</dbReference>
<evidence type="ECO:0000256" key="1">
    <source>
        <dbReference type="ARBA" id="ARBA00004236"/>
    </source>
</evidence>
<keyword evidence="7" id="KW-1133">Transmembrane helix</keyword>